<dbReference type="NCBIfam" id="NF033855">
    <property type="entry name" value="tRNA_MNMC2"/>
    <property type="match status" value="1"/>
</dbReference>
<reference evidence="2 3" key="1">
    <citation type="submission" date="2019-10" db="EMBL/GenBank/DDBJ databases">
        <title>Cardiobacteriales fam. a chemoheterotrophic member of the order Cardiobacteriales, and proposal of Cardiobacteriales fam. nov.</title>
        <authorList>
            <person name="Wang C."/>
        </authorList>
    </citation>
    <scope>NUCLEOTIDE SEQUENCE [LARGE SCALE GENOMIC DNA]</scope>
    <source>
        <strain evidence="2 3">ML27</strain>
    </source>
</reference>
<dbReference type="RefSeq" id="WP_152810319.1">
    <property type="nucleotide sequence ID" value="NZ_WHNW01000006.1"/>
</dbReference>
<dbReference type="PANTHER" id="PTHR39963:SF1">
    <property type="entry name" value="MNMC-LIKE METHYLTRANSFERASE DOMAIN-CONTAINING PROTEIN"/>
    <property type="match status" value="1"/>
</dbReference>
<evidence type="ECO:0000259" key="1">
    <source>
        <dbReference type="Pfam" id="PF05430"/>
    </source>
</evidence>
<dbReference type="Pfam" id="PF05430">
    <property type="entry name" value="Methyltransf_30"/>
    <property type="match status" value="1"/>
</dbReference>
<sequence length="253" mass="28332">MADNSRDLPPNNLPLNDLPLAAVNIDAGGIYSETFADYYFHPEAGIQESEYNFIQGNDLAHRFGRQSQDTFTVVEIGFGSGLNCLLTENCWQQHRVAGKQLHYLCVEKYPLSRTQLAAIYRQNHWQLPAIDAMLSCYPPRKAGQHTQQLTPNMQISWWFADVCAVHSLGVSVDAWFLDGFAPQRNPAMWSPQLFELMARHSHANSTFATFTAAGFVRRGLQAAGFVVNKHPGFGQKRERLVGHYAEACCAKGI</sequence>
<dbReference type="GO" id="GO:0004808">
    <property type="term" value="F:tRNA (5-methylaminomethyl-2-thiouridylate)(34)-methyltransferase activity"/>
    <property type="evidence" value="ECO:0007669"/>
    <property type="project" value="InterPro"/>
</dbReference>
<dbReference type="EMBL" id="WHNW01000006">
    <property type="protein sequence ID" value="MPV86318.1"/>
    <property type="molecule type" value="Genomic_DNA"/>
</dbReference>
<keyword evidence="3" id="KW-1185">Reference proteome</keyword>
<keyword evidence="2" id="KW-0489">Methyltransferase</keyword>
<dbReference type="InterPro" id="IPR047785">
    <property type="entry name" value="tRNA_MNMC2"/>
</dbReference>
<accession>A0A6N7F0K7</accession>
<evidence type="ECO:0000313" key="2">
    <source>
        <dbReference type="EMBL" id="MPV86318.1"/>
    </source>
</evidence>
<dbReference type="Gene3D" id="3.40.50.150">
    <property type="entry name" value="Vaccinia Virus protein VP39"/>
    <property type="match status" value="1"/>
</dbReference>
<dbReference type="InParanoid" id="A0A6N7F0K7"/>
<protein>
    <submittedName>
        <fullName evidence="2">tRNA (5-methylaminomethyl-2-thiouridine)(34)-methyltransferase MnmD</fullName>
    </submittedName>
</protein>
<dbReference type="GO" id="GO:0032259">
    <property type="term" value="P:methylation"/>
    <property type="evidence" value="ECO:0007669"/>
    <property type="project" value="UniProtKB-KW"/>
</dbReference>
<organism evidence="2 3">
    <name type="scientific">Ostreibacterium oceani</name>
    <dbReference type="NCBI Taxonomy" id="2654998"/>
    <lineage>
        <taxon>Bacteria</taxon>
        <taxon>Pseudomonadati</taxon>
        <taxon>Pseudomonadota</taxon>
        <taxon>Gammaproteobacteria</taxon>
        <taxon>Cardiobacteriales</taxon>
        <taxon>Ostreibacteriaceae</taxon>
        <taxon>Ostreibacterium</taxon>
    </lineage>
</organism>
<proteinExistence type="predicted"/>
<dbReference type="InterPro" id="IPR029063">
    <property type="entry name" value="SAM-dependent_MTases_sf"/>
</dbReference>
<feature type="domain" description="MnmC-like methyltransferase" evidence="1">
    <location>
        <begin position="130"/>
        <end position="243"/>
    </location>
</feature>
<dbReference type="PANTHER" id="PTHR39963">
    <property type="entry name" value="SLL0983 PROTEIN"/>
    <property type="match status" value="1"/>
</dbReference>
<dbReference type="Proteomes" id="UP000471298">
    <property type="component" value="Unassembled WGS sequence"/>
</dbReference>
<dbReference type="AlphaFoldDB" id="A0A6N7F0K7"/>
<evidence type="ECO:0000313" key="3">
    <source>
        <dbReference type="Proteomes" id="UP000471298"/>
    </source>
</evidence>
<dbReference type="InterPro" id="IPR008471">
    <property type="entry name" value="MnmC-like_methylTransf"/>
</dbReference>
<gene>
    <name evidence="2" type="primary">mnmD</name>
    <name evidence="2" type="ORF">GCU85_06185</name>
</gene>
<name>A0A6N7F0K7_9GAMM</name>
<comment type="caution">
    <text evidence="2">The sequence shown here is derived from an EMBL/GenBank/DDBJ whole genome shotgun (WGS) entry which is preliminary data.</text>
</comment>
<keyword evidence="2" id="KW-0808">Transferase</keyword>
<dbReference type="GO" id="GO:0016645">
    <property type="term" value="F:oxidoreductase activity, acting on the CH-NH group of donors"/>
    <property type="evidence" value="ECO:0007669"/>
    <property type="project" value="InterPro"/>
</dbReference>